<proteinExistence type="predicted"/>
<dbReference type="Pfam" id="PF12899">
    <property type="entry name" value="Glyco_hydro_100"/>
    <property type="match status" value="1"/>
</dbReference>
<evidence type="ECO:0000256" key="3">
    <source>
        <dbReference type="ARBA" id="ARBA00023295"/>
    </source>
</evidence>
<protein>
    <submittedName>
        <fullName evidence="4">Glycoside hydrolase</fullName>
    </submittedName>
</protein>
<keyword evidence="5" id="KW-1185">Reference proteome</keyword>
<reference evidence="4 5" key="1">
    <citation type="submission" date="2021-06" db="EMBL/GenBank/DDBJ databases">
        <title>Gemonas diversity in paddy soil.</title>
        <authorList>
            <person name="Liu G."/>
        </authorList>
    </citation>
    <scope>NUCLEOTIDE SEQUENCE [LARGE SCALE GENOMIC DNA]</scope>
    <source>
        <strain evidence="4 5">RG10</strain>
    </source>
</reference>
<gene>
    <name evidence="4" type="ORF">KP004_08620</name>
</gene>
<dbReference type="InterPro" id="IPR024746">
    <property type="entry name" value="Glyco_hydro_100"/>
</dbReference>
<evidence type="ECO:0000313" key="5">
    <source>
        <dbReference type="Proteomes" id="UP000683557"/>
    </source>
</evidence>
<evidence type="ECO:0000313" key="4">
    <source>
        <dbReference type="EMBL" id="QWV95672.1"/>
    </source>
</evidence>
<name>A0ABX8JDY1_9BACT</name>
<keyword evidence="2" id="KW-0119">Carbohydrate metabolism</keyword>
<evidence type="ECO:0000256" key="1">
    <source>
        <dbReference type="ARBA" id="ARBA00022801"/>
    </source>
</evidence>
<keyword evidence="1 4" id="KW-0378">Hydrolase</keyword>
<accession>A0ABX8JDY1</accession>
<dbReference type="Proteomes" id="UP000683557">
    <property type="component" value="Chromosome"/>
</dbReference>
<organism evidence="4 5">
    <name type="scientific">Geomonas oryzisoli</name>
    <dbReference type="NCBI Taxonomy" id="2847992"/>
    <lineage>
        <taxon>Bacteria</taxon>
        <taxon>Pseudomonadati</taxon>
        <taxon>Thermodesulfobacteriota</taxon>
        <taxon>Desulfuromonadia</taxon>
        <taxon>Geobacterales</taxon>
        <taxon>Geobacteraceae</taxon>
        <taxon>Geomonas</taxon>
    </lineage>
</organism>
<sequence>MQGDQAALLEECYRQALCLLRENSTPDGVLASARNPKSSGRNYDSIFGRDAAICALGMALSGDAELLESAQAGLLTLARHQARNGQIPKFVKPESAEVDFWYAGCVDATIWWLIAVHFLDRVAPQLGLAERLSANAVRALSWLECQEHQGWYLLQQNDCADWADIMPRSGFVLYTNALWYWAKRLYGLPTARETRRFARLLFNPFDSAVPDQKRVRLMRHYIRNGCRPGPFLLSYVNFSFWGEEIDIFGNILAYLTGVGAPSEAGKMVAGVTALSANKPHPVRVVGHPIEVGSPCWRPYMQRHRQNLPWQYHNGGAWPFVGGFWVILLATLGERSLARTELVKVALSCKVNGWEFNEWFQGQTGEPMGMLRQSWNAAVYILAYRTVLCGARIFA</sequence>
<evidence type="ECO:0000256" key="2">
    <source>
        <dbReference type="ARBA" id="ARBA00023277"/>
    </source>
</evidence>
<dbReference type="GO" id="GO:0016787">
    <property type="term" value="F:hydrolase activity"/>
    <property type="evidence" value="ECO:0007669"/>
    <property type="project" value="UniProtKB-KW"/>
</dbReference>
<keyword evidence="3" id="KW-0326">Glycosidase</keyword>
<dbReference type="EMBL" id="CP076723">
    <property type="protein sequence ID" value="QWV95672.1"/>
    <property type="molecule type" value="Genomic_DNA"/>
</dbReference>